<dbReference type="OrthoDB" id="1926336at2759"/>
<dbReference type="Proteomes" id="UP000193648">
    <property type="component" value="Unassembled WGS sequence"/>
</dbReference>
<feature type="coiled-coil region" evidence="1">
    <location>
        <begin position="90"/>
        <end position="240"/>
    </location>
</feature>
<dbReference type="InParanoid" id="A0A1Y2GNN1"/>
<organism evidence="3 4">
    <name type="scientific">Lobosporangium transversale</name>
    <dbReference type="NCBI Taxonomy" id="64571"/>
    <lineage>
        <taxon>Eukaryota</taxon>
        <taxon>Fungi</taxon>
        <taxon>Fungi incertae sedis</taxon>
        <taxon>Mucoromycota</taxon>
        <taxon>Mortierellomycotina</taxon>
        <taxon>Mortierellomycetes</taxon>
        <taxon>Mortierellales</taxon>
        <taxon>Mortierellaceae</taxon>
        <taxon>Lobosporangium</taxon>
    </lineage>
</organism>
<dbReference type="EMBL" id="MCFF01000017">
    <property type="protein sequence ID" value="ORZ16782.1"/>
    <property type="molecule type" value="Genomic_DNA"/>
</dbReference>
<evidence type="ECO:0000256" key="2">
    <source>
        <dbReference type="SAM" id="MobiDB-lite"/>
    </source>
</evidence>
<dbReference type="STRING" id="64571.A0A1Y2GNN1"/>
<dbReference type="GeneID" id="33572750"/>
<keyword evidence="4" id="KW-1185">Reference proteome</keyword>
<proteinExistence type="predicted"/>
<evidence type="ECO:0000313" key="4">
    <source>
        <dbReference type="Proteomes" id="UP000193648"/>
    </source>
</evidence>
<evidence type="ECO:0000256" key="1">
    <source>
        <dbReference type="SAM" id="Coils"/>
    </source>
</evidence>
<feature type="region of interest" description="Disordered" evidence="2">
    <location>
        <begin position="1"/>
        <end position="39"/>
    </location>
</feature>
<dbReference type="AlphaFoldDB" id="A0A1Y2GNN1"/>
<protein>
    <submittedName>
        <fullName evidence="3">Uncharacterized protein</fullName>
    </submittedName>
</protein>
<gene>
    <name evidence="3" type="ORF">BCR41DRAFT_56129</name>
</gene>
<feature type="compositionally biased region" description="Basic and acidic residues" evidence="2">
    <location>
        <begin position="1"/>
        <end position="10"/>
    </location>
</feature>
<reference evidence="3 4" key="1">
    <citation type="submission" date="2016-07" db="EMBL/GenBank/DDBJ databases">
        <title>Pervasive Adenine N6-methylation of Active Genes in Fungi.</title>
        <authorList>
            <consortium name="DOE Joint Genome Institute"/>
            <person name="Mondo S.J."/>
            <person name="Dannebaum R.O."/>
            <person name="Kuo R.C."/>
            <person name="Labutti K."/>
            <person name="Haridas S."/>
            <person name="Kuo A."/>
            <person name="Salamov A."/>
            <person name="Ahrendt S.R."/>
            <person name="Lipzen A."/>
            <person name="Sullivan W."/>
            <person name="Andreopoulos W.B."/>
            <person name="Clum A."/>
            <person name="Lindquist E."/>
            <person name="Daum C."/>
            <person name="Ramamoorthy G.K."/>
            <person name="Gryganskyi A."/>
            <person name="Culley D."/>
            <person name="Magnuson J.K."/>
            <person name="James T.Y."/>
            <person name="O'Malley M.A."/>
            <person name="Stajich J.E."/>
            <person name="Spatafora J.W."/>
            <person name="Visel A."/>
            <person name="Grigoriev I.V."/>
        </authorList>
    </citation>
    <scope>NUCLEOTIDE SEQUENCE [LARGE SCALE GENOMIC DNA]</scope>
    <source>
        <strain evidence="3 4">NRRL 3116</strain>
    </source>
</reference>
<name>A0A1Y2GNN1_9FUNG</name>
<dbReference type="RefSeq" id="XP_021881717.1">
    <property type="nucleotide sequence ID" value="XM_022030909.1"/>
</dbReference>
<sequence>MRASLEEKATGEFLSPKLDGEKDSFNVMEGHSSPITTRLEDPLGVVSIDQTEEKDLPRKKVSDAASFTLKQTGGEQAGDVVVLQANSSGTDALDEALKDLMQQLEAKTKQCEQLQNELGQRTAELSKQKSDHDEKMKKMKAIFAAANKNLNEYRQSIAAKDEEIAELKTKLENQQSSESQTVEQTQAIQELEAELKSQSEVAAIKLQQMESKNRQVNTQLEKLKTEYQQYKQRANLLLQQQRESVQTDDVGRLKELQEQLDNLTKDNR</sequence>
<accession>A0A1Y2GNN1</accession>
<keyword evidence="1" id="KW-0175">Coiled coil</keyword>
<evidence type="ECO:0000313" key="3">
    <source>
        <dbReference type="EMBL" id="ORZ16782.1"/>
    </source>
</evidence>
<comment type="caution">
    <text evidence="3">The sequence shown here is derived from an EMBL/GenBank/DDBJ whole genome shotgun (WGS) entry which is preliminary data.</text>
</comment>